<accession>A0A7J6CWJ3</accession>
<dbReference type="AlphaFoldDB" id="A0A7J6CWJ3"/>
<dbReference type="EMBL" id="JAAMOB010000007">
    <property type="protein sequence ID" value="KAF4111718.1"/>
    <property type="molecule type" value="Genomic_DNA"/>
</dbReference>
<sequence length="207" mass="23914">MRIGLIFVLISALSSSVNSYVFNLVSERMSWTEAQTYCRQHHTDLATFNNQTDINELLQSLPGGLSSLMWIGLYRTDEYSPWVWSDGSTCLFTPWDSSQPNNSGGNQDCACMSNGYWNDWWCTEQLPFICYTEKKRQMVRLEVQSRQNMNDPVVRSRILAKLERRLKESGLADAKLSWRTFSGDTVFHKMWYQQSDASNASCKRTTN</sequence>
<comment type="caution">
    <text evidence="4">The sequence shown here is derived from an EMBL/GenBank/DDBJ whole genome shotgun (WGS) entry which is preliminary data.</text>
</comment>
<dbReference type="PROSITE" id="PS50041">
    <property type="entry name" value="C_TYPE_LECTIN_2"/>
    <property type="match status" value="1"/>
</dbReference>
<reference evidence="4 5" key="1">
    <citation type="submission" date="2020-04" db="EMBL/GenBank/DDBJ databases">
        <title>Chromosome-level genome assembly of a cyprinid fish Onychostoma macrolepis by integration of Nanopore Sequencing, Bionano and Hi-C technology.</title>
        <authorList>
            <person name="Wang D."/>
        </authorList>
    </citation>
    <scope>NUCLEOTIDE SEQUENCE [LARGE SCALE GENOMIC DNA]</scope>
    <source>
        <strain evidence="4">SWU-2019</strain>
        <tissue evidence="4">Muscle</tissue>
    </source>
</reference>
<dbReference type="OrthoDB" id="7357196at2759"/>
<dbReference type="PANTHER" id="PTHR45784">
    <property type="entry name" value="C-TYPE LECTIN DOMAIN FAMILY 20 MEMBER A-RELATED"/>
    <property type="match status" value="1"/>
</dbReference>
<name>A0A7J6CWJ3_9TELE</name>
<feature type="domain" description="C-type lectin" evidence="3">
    <location>
        <begin position="17"/>
        <end position="131"/>
    </location>
</feature>
<dbReference type="CDD" id="cd03602">
    <property type="entry name" value="CLECT_1"/>
    <property type="match status" value="1"/>
</dbReference>
<keyword evidence="5" id="KW-1185">Reference proteome</keyword>
<feature type="signal peptide" evidence="2">
    <location>
        <begin position="1"/>
        <end position="19"/>
    </location>
</feature>
<protein>
    <recommendedName>
        <fullName evidence="3">C-type lectin domain-containing protein</fullName>
    </recommendedName>
</protein>
<dbReference type="InterPro" id="IPR018378">
    <property type="entry name" value="C-type_lectin_CS"/>
</dbReference>
<organism evidence="4 5">
    <name type="scientific">Onychostoma macrolepis</name>
    <dbReference type="NCBI Taxonomy" id="369639"/>
    <lineage>
        <taxon>Eukaryota</taxon>
        <taxon>Metazoa</taxon>
        <taxon>Chordata</taxon>
        <taxon>Craniata</taxon>
        <taxon>Vertebrata</taxon>
        <taxon>Euteleostomi</taxon>
        <taxon>Actinopterygii</taxon>
        <taxon>Neopterygii</taxon>
        <taxon>Teleostei</taxon>
        <taxon>Ostariophysi</taxon>
        <taxon>Cypriniformes</taxon>
        <taxon>Cyprinidae</taxon>
        <taxon>Acrossocheilinae</taxon>
        <taxon>Onychostoma</taxon>
    </lineage>
</organism>
<dbReference type="Gene3D" id="3.10.100.10">
    <property type="entry name" value="Mannose-Binding Protein A, subunit A"/>
    <property type="match status" value="1"/>
</dbReference>
<dbReference type="PANTHER" id="PTHR45784:SF3">
    <property type="entry name" value="C-TYPE LECTIN DOMAIN FAMILY 4 MEMBER K-LIKE-RELATED"/>
    <property type="match status" value="1"/>
</dbReference>
<gene>
    <name evidence="4" type="ORF">G5714_008749</name>
</gene>
<evidence type="ECO:0000256" key="1">
    <source>
        <dbReference type="ARBA" id="ARBA00023157"/>
    </source>
</evidence>
<keyword evidence="2" id="KW-0732">Signal</keyword>
<evidence type="ECO:0000313" key="5">
    <source>
        <dbReference type="Proteomes" id="UP000579812"/>
    </source>
</evidence>
<evidence type="ECO:0000313" key="4">
    <source>
        <dbReference type="EMBL" id="KAF4111718.1"/>
    </source>
</evidence>
<proteinExistence type="predicted"/>
<dbReference type="SUPFAM" id="SSF56436">
    <property type="entry name" value="C-type lectin-like"/>
    <property type="match status" value="1"/>
</dbReference>
<dbReference type="InterPro" id="IPR001304">
    <property type="entry name" value="C-type_lectin-like"/>
</dbReference>
<feature type="chain" id="PRO_5029660794" description="C-type lectin domain-containing protein" evidence="2">
    <location>
        <begin position="20"/>
        <end position="207"/>
    </location>
</feature>
<dbReference type="InterPro" id="IPR016186">
    <property type="entry name" value="C-type_lectin-like/link_sf"/>
</dbReference>
<evidence type="ECO:0000256" key="2">
    <source>
        <dbReference type="SAM" id="SignalP"/>
    </source>
</evidence>
<dbReference type="Proteomes" id="UP000579812">
    <property type="component" value="Unassembled WGS sequence"/>
</dbReference>
<dbReference type="InterPro" id="IPR016187">
    <property type="entry name" value="CTDL_fold"/>
</dbReference>
<dbReference type="SMART" id="SM00034">
    <property type="entry name" value="CLECT"/>
    <property type="match status" value="1"/>
</dbReference>
<evidence type="ECO:0000259" key="3">
    <source>
        <dbReference type="PROSITE" id="PS50041"/>
    </source>
</evidence>
<dbReference type="Pfam" id="PF00059">
    <property type="entry name" value="Lectin_C"/>
    <property type="match status" value="1"/>
</dbReference>
<keyword evidence="1" id="KW-1015">Disulfide bond</keyword>
<dbReference type="PROSITE" id="PS00615">
    <property type="entry name" value="C_TYPE_LECTIN_1"/>
    <property type="match status" value="1"/>
</dbReference>